<name>A0A7J8YPA0_GOSAI</name>
<feature type="domain" description="DUF7745" evidence="1">
    <location>
        <begin position="4"/>
        <end position="91"/>
    </location>
</feature>
<reference evidence="2 3" key="1">
    <citation type="journal article" date="2019" name="Genome Biol. Evol.">
        <title>Insights into the evolution of the New World diploid cottons (Gossypium, subgenus Houzingenia) based on genome sequencing.</title>
        <authorList>
            <person name="Grover C.E."/>
            <person name="Arick M.A. 2nd"/>
            <person name="Thrash A."/>
            <person name="Conover J.L."/>
            <person name="Sanders W.S."/>
            <person name="Peterson D.G."/>
            <person name="Frelichowski J.E."/>
            <person name="Scheffler J.A."/>
            <person name="Scheffler B.E."/>
            <person name="Wendel J.F."/>
        </authorList>
    </citation>
    <scope>NUCLEOTIDE SEQUENCE [LARGE SCALE GENOMIC DNA]</scope>
    <source>
        <strain evidence="2">185</strain>
        <tissue evidence="2">Leaf</tissue>
    </source>
</reference>
<protein>
    <recommendedName>
        <fullName evidence="1">DUF7745 domain-containing protein</fullName>
    </recommendedName>
</protein>
<proteinExistence type="predicted"/>
<organism evidence="2 3">
    <name type="scientific">Gossypium aridum</name>
    <name type="common">American cotton</name>
    <name type="synonym">Erioxylum aridum</name>
    <dbReference type="NCBI Taxonomy" id="34290"/>
    <lineage>
        <taxon>Eukaryota</taxon>
        <taxon>Viridiplantae</taxon>
        <taxon>Streptophyta</taxon>
        <taxon>Embryophyta</taxon>
        <taxon>Tracheophyta</taxon>
        <taxon>Spermatophyta</taxon>
        <taxon>Magnoliopsida</taxon>
        <taxon>eudicotyledons</taxon>
        <taxon>Gunneridae</taxon>
        <taxon>Pentapetalae</taxon>
        <taxon>rosids</taxon>
        <taxon>malvids</taxon>
        <taxon>Malvales</taxon>
        <taxon>Malvaceae</taxon>
        <taxon>Malvoideae</taxon>
        <taxon>Gossypium</taxon>
    </lineage>
</organism>
<comment type="caution">
    <text evidence="2">The sequence shown here is derived from an EMBL/GenBank/DDBJ whole genome shotgun (WGS) entry which is preliminary data.</text>
</comment>
<dbReference type="PANTHER" id="PTHR48200">
    <property type="entry name" value="PROTEIN, PUTATIVE-RELATED"/>
    <property type="match status" value="1"/>
</dbReference>
<evidence type="ECO:0000259" key="1">
    <source>
        <dbReference type="Pfam" id="PF24924"/>
    </source>
</evidence>
<gene>
    <name evidence="2" type="ORF">Goari_023034</name>
</gene>
<accession>A0A7J8YPA0</accession>
<dbReference type="PANTHER" id="PTHR48200:SF1">
    <property type="entry name" value="AMINOTRANSFERASE-LIKE PLANT MOBILE DOMAIN-CONTAINING PROTEIN"/>
    <property type="match status" value="1"/>
</dbReference>
<evidence type="ECO:0000313" key="2">
    <source>
        <dbReference type="EMBL" id="MBA0701365.1"/>
    </source>
</evidence>
<dbReference type="EMBL" id="JABFAA010250571">
    <property type="protein sequence ID" value="MBA0701365.1"/>
    <property type="molecule type" value="Genomic_DNA"/>
</dbReference>
<dbReference type="Pfam" id="PF24924">
    <property type="entry name" value="DUF7745"/>
    <property type="match status" value="1"/>
</dbReference>
<keyword evidence="3" id="KW-1185">Reference proteome</keyword>
<dbReference type="AlphaFoldDB" id="A0A7J8YPA0"/>
<dbReference type="Proteomes" id="UP000593577">
    <property type="component" value="Unassembled WGS sequence"/>
</dbReference>
<sequence length="92" mass="10962">MAILQNLQEEHVEWRDPWLIPDRILYRCGSFDWVPLLRIWGAIEYAPFLVLRQHSSRQFVPTTHGLAQCEFSYQGDNYKKKVKKISQAWNQA</sequence>
<dbReference type="InterPro" id="IPR056647">
    <property type="entry name" value="DUF7745"/>
</dbReference>
<evidence type="ECO:0000313" key="3">
    <source>
        <dbReference type="Proteomes" id="UP000593577"/>
    </source>
</evidence>